<name>A0A9X0C2S3_9EURO</name>
<proteinExistence type="inferred from homology"/>
<dbReference type="InterPro" id="IPR050416">
    <property type="entry name" value="FAD-linked_Oxidoreductase"/>
</dbReference>
<evidence type="ECO:0000259" key="6">
    <source>
        <dbReference type="Pfam" id="PF08031"/>
    </source>
</evidence>
<evidence type="ECO:0000256" key="1">
    <source>
        <dbReference type="ARBA" id="ARBA00001974"/>
    </source>
</evidence>
<accession>A0A9X0C2S3</accession>
<dbReference type="EMBL" id="JAPWDQ010000001">
    <property type="protein sequence ID" value="KAJ5495460.1"/>
    <property type="molecule type" value="Genomic_DNA"/>
</dbReference>
<keyword evidence="4" id="KW-0274">FAD</keyword>
<dbReference type="RefSeq" id="XP_056794473.1">
    <property type="nucleotide sequence ID" value="XM_056930180.1"/>
</dbReference>
<evidence type="ECO:0000256" key="2">
    <source>
        <dbReference type="ARBA" id="ARBA00005466"/>
    </source>
</evidence>
<dbReference type="Proteomes" id="UP001148312">
    <property type="component" value="Unassembled WGS sequence"/>
</dbReference>
<dbReference type="SUPFAM" id="SSF56176">
    <property type="entry name" value="FAD-binding/transporter-associated domain-like"/>
    <property type="match status" value="1"/>
</dbReference>
<dbReference type="InterPro" id="IPR016169">
    <property type="entry name" value="FAD-bd_PCMH_sub2"/>
</dbReference>
<keyword evidence="8" id="KW-1185">Reference proteome</keyword>
<dbReference type="Gene3D" id="3.30.465.10">
    <property type="match status" value="2"/>
</dbReference>
<dbReference type="InterPro" id="IPR036318">
    <property type="entry name" value="FAD-bd_PCMH-like_sf"/>
</dbReference>
<protein>
    <recommendedName>
        <fullName evidence="6">Berberine/berberine-like domain-containing protein</fullName>
    </recommendedName>
</protein>
<evidence type="ECO:0000313" key="8">
    <source>
        <dbReference type="Proteomes" id="UP001148312"/>
    </source>
</evidence>
<dbReference type="GeneID" id="81620429"/>
<dbReference type="PANTHER" id="PTHR42973:SF39">
    <property type="entry name" value="FAD-BINDING PCMH-TYPE DOMAIN-CONTAINING PROTEIN"/>
    <property type="match status" value="1"/>
</dbReference>
<dbReference type="InterPro" id="IPR012951">
    <property type="entry name" value="BBE"/>
</dbReference>
<feature type="domain" description="Berberine/berberine-like" evidence="6">
    <location>
        <begin position="505"/>
        <end position="539"/>
    </location>
</feature>
<dbReference type="Pfam" id="PF08031">
    <property type="entry name" value="BBE"/>
    <property type="match status" value="1"/>
</dbReference>
<reference evidence="7" key="1">
    <citation type="submission" date="2022-12" db="EMBL/GenBank/DDBJ databases">
        <authorList>
            <person name="Petersen C."/>
        </authorList>
    </citation>
    <scope>NUCLEOTIDE SEQUENCE</scope>
    <source>
        <strain evidence="7">IBT 30728</strain>
    </source>
</reference>
<organism evidence="7 8">
    <name type="scientific">Penicillium diatomitis</name>
    <dbReference type="NCBI Taxonomy" id="2819901"/>
    <lineage>
        <taxon>Eukaryota</taxon>
        <taxon>Fungi</taxon>
        <taxon>Dikarya</taxon>
        <taxon>Ascomycota</taxon>
        <taxon>Pezizomycotina</taxon>
        <taxon>Eurotiomycetes</taxon>
        <taxon>Eurotiomycetidae</taxon>
        <taxon>Eurotiales</taxon>
        <taxon>Aspergillaceae</taxon>
        <taxon>Penicillium</taxon>
    </lineage>
</organism>
<sequence length="568" mass="60985">MYGFLSNLALAALTPSSGPSTACKASPLDASWPSVNEWTALNSSIGGTLVQAAPVASSCLRGNPFSSSLNCTEVQNHWSYAANHSGWPESNDYSIWNNNSCVPPGVDGYTEDRGCSIGGMPQYIVDARSESTGHDLSGRSTGAYSLSIWTHNFNRIQYQQGWRIPESNDTADVLICGGGNNWGNVYNAAHKVGKTVVGGEDATVGLGGLIQNGGHGILSSSYGLASDKVYQNQDLFWAIRGTGGGQSGVVTEFVLQTHHIPKNVVTGGLTFYPQSKDNASANASWSAFAEVASSLPDLMDQGITGSVMVATREGAMSYTDQSEALAGPSVVLGFLMYNSTEENMNATLQDLAANLTRVSLNQVNLTLTSSETQGYWSYAKPDFLASRSAGATSLTSSRLLGRKELSDLPRSDLIHYLQQLSAAQVIKSGTLLVWGLQGGKGPAGTAEIRRGSVLPAWRTAYAHVMSYGVSVNATADPSKALAAGAEWLETVLEPVWRKWAPDTGSYMNEGNPFSRTWKHDFYGENYPRLLRLKQKYDPSGSIFVWSGLGSDHWRYDLQSGLLCRVHPQ</sequence>
<reference evidence="7" key="2">
    <citation type="journal article" date="2023" name="IMA Fungus">
        <title>Comparative genomic study of the Penicillium genus elucidates a diverse pangenome and 15 lateral gene transfer events.</title>
        <authorList>
            <person name="Petersen C."/>
            <person name="Sorensen T."/>
            <person name="Nielsen M.R."/>
            <person name="Sondergaard T.E."/>
            <person name="Sorensen J.L."/>
            <person name="Fitzpatrick D.A."/>
            <person name="Frisvad J.C."/>
            <person name="Nielsen K.L."/>
        </authorList>
    </citation>
    <scope>NUCLEOTIDE SEQUENCE</scope>
    <source>
        <strain evidence="7">IBT 30728</strain>
    </source>
</reference>
<comment type="similarity">
    <text evidence="2">Belongs to the oxygen-dependent FAD-linked oxidoreductase family.</text>
</comment>
<evidence type="ECO:0000256" key="3">
    <source>
        <dbReference type="ARBA" id="ARBA00022630"/>
    </source>
</evidence>
<evidence type="ECO:0000256" key="4">
    <source>
        <dbReference type="ARBA" id="ARBA00022827"/>
    </source>
</evidence>
<comment type="caution">
    <text evidence="7">The sequence shown here is derived from an EMBL/GenBank/DDBJ whole genome shotgun (WGS) entry which is preliminary data.</text>
</comment>
<dbReference type="GO" id="GO:0050660">
    <property type="term" value="F:flavin adenine dinucleotide binding"/>
    <property type="evidence" value="ECO:0007669"/>
    <property type="project" value="InterPro"/>
</dbReference>
<keyword evidence="3" id="KW-0285">Flavoprotein</keyword>
<keyword evidence="5" id="KW-0560">Oxidoreductase</keyword>
<dbReference type="Gene3D" id="3.40.462.20">
    <property type="match status" value="1"/>
</dbReference>
<evidence type="ECO:0000313" key="7">
    <source>
        <dbReference type="EMBL" id="KAJ5495460.1"/>
    </source>
</evidence>
<dbReference type="PANTHER" id="PTHR42973">
    <property type="entry name" value="BINDING OXIDOREDUCTASE, PUTATIVE (AFU_ORTHOLOGUE AFUA_1G17690)-RELATED"/>
    <property type="match status" value="1"/>
</dbReference>
<gene>
    <name evidence="7" type="ORF">N7539_000576</name>
</gene>
<dbReference type="AlphaFoldDB" id="A0A9X0C2S3"/>
<dbReference type="GO" id="GO:0016491">
    <property type="term" value="F:oxidoreductase activity"/>
    <property type="evidence" value="ECO:0007669"/>
    <property type="project" value="UniProtKB-KW"/>
</dbReference>
<evidence type="ECO:0000256" key="5">
    <source>
        <dbReference type="ARBA" id="ARBA00023002"/>
    </source>
</evidence>
<comment type="cofactor">
    <cofactor evidence="1">
        <name>FAD</name>
        <dbReference type="ChEBI" id="CHEBI:57692"/>
    </cofactor>
</comment>